<evidence type="ECO:0000313" key="1">
    <source>
        <dbReference type="EMBL" id="MBX65311.1"/>
    </source>
</evidence>
<reference evidence="1" key="1">
    <citation type="submission" date="2018-02" db="EMBL/GenBank/DDBJ databases">
        <title>Rhizophora mucronata_Transcriptome.</title>
        <authorList>
            <person name="Meera S.P."/>
            <person name="Sreeshan A."/>
            <person name="Augustine A."/>
        </authorList>
    </citation>
    <scope>NUCLEOTIDE SEQUENCE</scope>
    <source>
        <tissue evidence="1">Leaf</tissue>
    </source>
</reference>
<proteinExistence type="predicted"/>
<protein>
    <submittedName>
        <fullName evidence="1">Uncharacterized protein</fullName>
    </submittedName>
</protein>
<sequence>MKNCVKRKIGSSYKLQLCKLRQDDGGRRCLIL</sequence>
<accession>A0A2P2QE88</accession>
<dbReference type="EMBL" id="GGEC01084827">
    <property type="protein sequence ID" value="MBX65311.1"/>
    <property type="molecule type" value="Transcribed_RNA"/>
</dbReference>
<organism evidence="1">
    <name type="scientific">Rhizophora mucronata</name>
    <name type="common">Asiatic mangrove</name>
    <dbReference type="NCBI Taxonomy" id="61149"/>
    <lineage>
        <taxon>Eukaryota</taxon>
        <taxon>Viridiplantae</taxon>
        <taxon>Streptophyta</taxon>
        <taxon>Embryophyta</taxon>
        <taxon>Tracheophyta</taxon>
        <taxon>Spermatophyta</taxon>
        <taxon>Magnoliopsida</taxon>
        <taxon>eudicotyledons</taxon>
        <taxon>Gunneridae</taxon>
        <taxon>Pentapetalae</taxon>
        <taxon>rosids</taxon>
        <taxon>fabids</taxon>
        <taxon>Malpighiales</taxon>
        <taxon>Rhizophoraceae</taxon>
        <taxon>Rhizophora</taxon>
    </lineage>
</organism>
<name>A0A2P2QE88_RHIMU</name>
<dbReference type="AlphaFoldDB" id="A0A2P2QE88"/>